<accession>A0AAV7CHF9</accession>
<proteinExistence type="predicted"/>
<comment type="caution">
    <text evidence="1">The sequence shown here is derived from an EMBL/GenBank/DDBJ whole genome shotgun (WGS) entry which is preliminary data.</text>
</comment>
<evidence type="ECO:0000313" key="2">
    <source>
        <dbReference type="Proteomes" id="UP000824782"/>
    </source>
</evidence>
<dbReference type="Proteomes" id="UP000824782">
    <property type="component" value="Unassembled WGS sequence"/>
</dbReference>
<dbReference type="AlphaFoldDB" id="A0AAV7CHF9"/>
<organism evidence="1 2">
    <name type="scientific">Engystomops pustulosus</name>
    <name type="common">Tungara frog</name>
    <name type="synonym">Physalaemus pustulosus</name>
    <dbReference type="NCBI Taxonomy" id="76066"/>
    <lineage>
        <taxon>Eukaryota</taxon>
        <taxon>Metazoa</taxon>
        <taxon>Chordata</taxon>
        <taxon>Craniata</taxon>
        <taxon>Vertebrata</taxon>
        <taxon>Euteleostomi</taxon>
        <taxon>Amphibia</taxon>
        <taxon>Batrachia</taxon>
        <taxon>Anura</taxon>
        <taxon>Neobatrachia</taxon>
        <taxon>Hyloidea</taxon>
        <taxon>Leptodactylidae</taxon>
        <taxon>Leiuperinae</taxon>
        <taxon>Engystomops</taxon>
    </lineage>
</organism>
<dbReference type="EMBL" id="WNYA01000003">
    <property type="protein sequence ID" value="KAG8584085.1"/>
    <property type="molecule type" value="Genomic_DNA"/>
</dbReference>
<name>A0AAV7CHF9_ENGPU</name>
<keyword evidence="2" id="KW-1185">Reference proteome</keyword>
<protein>
    <submittedName>
        <fullName evidence="1">Uncharacterized protein</fullName>
    </submittedName>
</protein>
<evidence type="ECO:0000313" key="1">
    <source>
        <dbReference type="EMBL" id="KAG8584085.1"/>
    </source>
</evidence>
<sequence>MHSGSPFALVQVDCACRELVDISTSRDCLVSCFCFSLTLSTLYIICVTVLENSLHYVSARPSSRPIVSVCILLHRFMNPFIVYIGEN</sequence>
<gene>
    <name evidence="1" type="ORF">GDO81_008678</name>
</gene>
<reference evidence="1" key="1">
    <citation type="thesis" date="2020" institute="ProQuest LLC" country="789 East Eisenhower Parkway, Ann Arbor, MI, USA">
        <title>Comparative Genomics and Chromosome Evolution.</title>
        <authorList>
            <person name="Mudd A.B."/>
        </authorList>
    </citation>
    <scope>NUCLEOTIDE SEQUENCE</scope>
    <source>
        <strain evidence="1">237g6f4</strain>
        <tissue evidence="1">Blood</tissue>
    </source>
</reference>